<keyword evidence="1" id="KW-0812">Transmembrane</keyword>
<dbReference type="RefSeq" id="WP_230496638.1">
    <property type="nucleotide sequence ID" value="NZ_CAKJTG010000010.1"/>
</dbReference>
<keyword evidence="1" id="KW-1133">Transmembrane helix</keyword>
<keyword evidence="1" id="KW-0472">Membrane</keyword>
<comment type="caution">
    <text evidence="2">The sequence shown here is derived from an EMBL/GenBank/DDBJ whole genome shotgun (WGS) entry which is preliminary data.</text>
</comment>
<gene>
    <name evidence="2" type="ORF">NEOCIP111885_02083</name>
</gene>
<reference evidence="2" key="1">
    <citation type="submission" date="2021-10" db="EMBL/GenBank/DDBJ databases">
        <authorList>
            <person name="Criscuolo A."/>
        </authorList>
    </citation>
    <scope>NUCLEOTIDE SEQUENCE</scope>
    <source>
        <strain evidence="2">CIP111885</strain>
    </source>
</reference>
<evidence type="ECO:0000256" key="1">
    <source>
        <dbReference type="SAM" id="Phobius"/>
    </source>
</evidence>
<feature type="transmembrane region" description="Helical" evidence="1">
    <location>
        <begin position="29"/>
        <end position="46"/>
    </location>
</feature>
<protein>
    <submittedName>
        <fullName evidence="2">Uncharacterized protein</fullName>
    </submittedName>
</protein>
<organism evidence="2 3">
    <name type="scientific">Pseudoneobacillus rhizosphaerae</name>
    <dbReference type="NCBI Taxonomy" id="2880968"/>
    <lineage>
        <taxon>Bacteria</taxon>
        <taxon>Bacillati</taxon>
        <taxon>Bacillota</taxon>
        <taxon>Bacilli</taxon>
        <taxon>Bacillales</taxon>
        <taxon>Bacillaceae</taxon>
        <taxon>Pseudoneobacillus</taxon>
    </lineage>
</organism>
<dbReference type="AlphaFoldDB" id="A0A9C7G9C3"/>
<dbReference type="Proteomes" id="UP000789845">
    <property type="component" value="Unassembled WGS sequence"/>
</dbReference>
<evidence type="ECO:0000313" key="2">
    <source>
        <dbReference type="EMBL" id="CAG9608391.1"/>
    </source>
</evidence>
<keyword evidence="3" id="KW-1185">Reference proteome</keyword>
<evidence type="ECO:0000313" key="3">
    <source>
        <dbReference type="Proteomes" id="UP000789845"/>
    </source>
</evidence>
<accession>A0A9C7G9C3</accession>
<proteinExistence type="predicted"/>
<sequence>MGTWMEKLKDDINQEDGVVLTIFTNVTSQLFKCIIFLAIPIFYMLLSS</sequence>
<name>A0A9C7G9C3_9BACI</name>
<dbReference type="EMBL" id="CAKJTG010000010">
    <property type="protein sequence ID" value="CAG9608391.1"/>
    <property type="molecule type" value="Genomic_DNA"/>
</dbReference>